<evidence type="ECO:0000256" key="2">
    <source>
        <dbReference type="ARBA" id="ARBA00023295"/>
    </source>
</evidence>
<dbReference type="GO" id="GO:0006152">
    <property type="term" value="P:purine nucleoside catabolic process"/>
    <property type="evidence" value="ECO:0007669"/>
    <property type="project" value="TreeGrafter"/>
</dbReference>
<dbReference type="GO" id="GO:0045437">
    <property type="term" value="F:uridine nucleosidase activity"/>
    <property type="evidence" value="ECO:0007669"/>
    <property type="project" value="UniProtKB-ARBA"/>
</dbReference>
<dbReference type="PANTHER" id="PTHR12304:SF4">
    <property type="entry name" value="URIDINE NUCLEOSIDASE"/>
    <property type="match status" value="1"/>
</dbReference>
<proteinExistence type="predicted"/>
<dbReference type="Gene3D" id="3.90.245.10">
    <property type="entry name" value="Ribonucleoside hydrolase-like"/>
    <property type="match status" value="1"/>
</dbReference>
<keyword evidence="2" id="KW-0326">Glycosidase</keyword>
<dbReference type="GO" id="GO:0008477">
    <property type="term" value="F:purine nucleosidase activity"/>
    <property type="evidence" value="ECO:0007669"/>
    <property type="project" value="TreeGrafter"/>
</dbReference>
<evidence type="ECO:0000313" key="4">
    <source>
        <dbReference type="EMBL" id="OYQ32366.1"/>
    </source>
</evidence>
<keyword evidence="5" id="KW-1185">Reference proteome</keyword>
<dbReference type="PANTHER" id="PTHR12304">
    <property type="entry name" value="INOSINE-URIDINE PREFERRING NUCLEOSIDE HYDROLASE"/>
    <property type="match status" value="1"/>
</dbReference>
<dbReference type="Pfam" id="PF01156">
    <property type="entry name" value="IU_nuc_hydro"/>
    <property type="match status" value="1"/>
</dbReference>
<protein>
    <submittedName>
        <fullName evidence="4">Nucleoside hydrolase</fullName>
    </submittedName>
</protein>
<dbReference type="InterPro" id="IPR023186">
    <property type="entry name" value="IUNH"/>
</dbReference>
<evidence type="ECO:0000259" key="3">
    <source>
        <dbReference type="Pfam" id="PF01156"/>
    </source>
</evidence>
<accession>A0A255YT05</accession>
<dbReference type="InterPro" id="IPR015910">
    <property type="entry name" value="I/U_nuclsd_hydro_CS"/>
</dbReference>
<comment type="caution">
    <text evidence="4">The sequence shown here is derived from an EMBL/GenBank/DDBJ whole genome shotgun (WGS) entry which is preliminary data.</text>
</comment>
<sequence>MARERIIIDTDPGQDDAVAMMLAFASPEEIEVLGVTAVAGNAPLAHTEINARKICELSGRPDIKVFAGCDRPLFLDLHTAPEVHGDTGLDGPDLPMPTMPLQEQHAVDFIIDTLRCEPAGTVTLCPLGPLTNIATALTRAPDIAARIKRIVLMGGAQFEGGNSSPVAEFNIFVDPHAAQIVLKSGVDIVMFSMDVTHQVLTAQARMDRVRAIPGPVGRVTYEMLDFYRQYDEAKYGTDGGPLHDPCVIAWLIRPDLFQGKQVNVEVETASPLTIGQTVVDRWCITPRPKNVFFMLKADAEGFFDLLIDRLARL</sequence>
<keyword evidence="1 4" id="KW-0378">Hydrolase</keyword>
<dbReference type="AlphaFoldDB" id="A0A255YT05"/>
<dbReference type="InterPro" id="IPR001910">
    <property type="entry name" value="Inosine/uridine_hydrolase_dom"/>
</dbReference>
<reference evidence="4 5" key="1">
    <citation type="submission" date="2017-07" db="EMBL/GenBank/DDBJ databases">
        <title>Niveispirillum cyanobacteriorum sp. nov., isolated from cyanobacterial aggregates in a eutrophic lake.</title>
        <authorList>
            <person name="Cai H."/>
        </authorList>
    </citation>
    <scope>NUCLEOTIDE SEQUENCE [LARGE SCALE GENOMIC DNA]</scope>
    <source>
        <strain evidence="5">TH1-14</strain>
    </source>
</reference>
<gene>
    <name evidence="4" type="ORF">CHU95_16315</name>
</gene>
<dbReference type="PROSITE" id="PS01247">
    <property type="entry name" value="IUNH"/>
    <property type="match status" value="1"/>
</dbReference>
<dbReference type="CDD" id="cd02651">
    <property type="entry name" value="nuc_hydro_IU_UC_XIUA"/>
    <property type="match status" value="1"/>
</dbReference>
<evidence type="ECO:0000313" key="5">
    <source>
        <dbReference type="Proteomes" id="UP000216998"/>
    </source>
</evidence>
<dbReference type="SUPFAM" id="SSF53590">
    <property type="entry name" value="Nucleoside hydrolase"/>
    <property type="match status" value="1"/>
</dbReference>
<dbReference type="Proteomes" id="UP000216998">
    <property type="component" value="Unassembled WGS sequence"/>
</dbReference>
<dbReference type="EMBL" id="NOXU01000031">
    <property type="protein sequence ID" value="OYQ32366.1"/>
    <property type="molecule type" value="Genomic_DNA"/>
</dbReference>
<dbReference type="GO" id="GO:0005829">
    <property type="term" value="C:cytosol"/>
    <property type="evidence" value="ECO:0007669"/>
    <property type="project" value="TreeGrafter"/>
</dbReference>
<dbReference type="InterPro" id="IPR036452">
    <property type="entry name" value="Ribo_hydro-like"/>
</dbReference>
<dbReference type="OrthoDB" id="9797882at2"/>
<dbReference type="RefSeq" id="WP_094457405.1">
    <property type="nucleotide sequence ID" value="NZ_NOXU01000031.1"/>
</dbReference>
<name>A0A255YT05_9PROT</name>
<organism evidence="4 5">
    <name type="scientific">Niveispirillum lacus</name>
    <dbReference type="NCBI Taxonomy" id="1981099"/>
    <lineage>
        <taxon>Bacteria</taxon>
        <taxon>Pseudomonadati</taxon>
        <taxon>Pseudomonadota</taxon>
        <taxon>Alphaproteobacteria</taxon>
        <taxon>Rhodospirillales</taxon>
        <taxon>Azospirillaceae</taxon>
        <taxon>Niveispirillum</taxon>
    </lineage>
</organism>
<evidence type="ECO:0000256" key="1">
    <source>
        <dbReference type="ARBA" id="ARBA00022801"/>
    </source>
</evidence>
<feature type="domain" description="Inosine/uridine-preferring nucleoside hydrolase" evidence="3">
    <location>
        <begin position="6"/>
        <end position="304"/>
    </location>
</feature>